<gene>
    <name evidence="15" type="ORF">FG904_02220</name>
</gene>
<dbReference type="InterPro" id="IPR036291">
    <property type="entry name" value="NAD(P)-bd_dom_sf"/>
</dbReference>
<dbReference type="Gene3D" id="1.10.1040.10">
    <property type="entry name" value="N-(1-d-carboxylethyl)-l-norvaline Dehydrogenase, domain 2"/>
    <property type="match status" value="1"/>
</dbReference>
<keyword evidence="2" id="KW-0444">Lipid biosynthesis</keyword>
<organism evidence="15 16">
    <name type="scientific">Mycoplasma nasistruthionis</name>
    <dbReference type="NCBI Taxonomy" id="353852"/>
    <lineage>
        <taxon>Bacteria</taxon>
        <taxon>Bacillati</taxon>
        <taxon>Mycoplasmatota</taxon>
        <taxon>Mollicutes</taxon>
        <taxon>Mycoplasmataceae</taxon>
        <taxon>Mycoplasma</taxon>
    </lineage>
</organism>
<dbReference type="OrthoDB" id="9812273at2"/>
<dbReference type="PRINTS" id="PR00077">
    <property type="entry name" value="GPDHDRGNASE"/>
</dbReference>
<evidence type="ECO:0000256" key="4">
    <source>
        <dbReference type="ARBA" id="ARBA00023027"/>
    </source>
</evidence>
<feature type="active site" description="Proton acceptor" evidence="8">
    <location>
        <position position="199"/>
    </location>
</feature>
<evidence type="ECO:0000256" key="11">
    <source>
        <dbReference type="RuleBase" id="RU000437"/>
    </source>
</evidence>
<evidence type="ECO:0000256" key="10">
    <source>
        <dbReference type="PIRSR" id="PIRSR000114-3"/>
    </source>
</evidence>
<evidence type="ECO:0000259" key="14">
    <source>
        <dbReference type="Pfam" id="PF07479"/>
    </source>
</evidence>
<dbReference type="Pfam" id="PF07479">
    <property type="entry name" value="NAD_Gly3P_dh_C"/>
    <property type="match status" value="1"/>
</dbReference>
<dbReference type="PANTHER" id="PTHR11728:SF1">
    <property type="entry name" value="GLYCEROL-3-PHOSPHATE DEHYDROGENASE [NAD(+)] 2, CHLOROPLASTIC"/>
    <property type="match status" value="1"/>
</dbReference>
<name>A0A5B7XW50_9MOLU</name>
<dbReference type="PIRSF" id="PIRSF000114">
    <property type="entry name" value="Glycerol-3-P_dh"/>
    <property type="match status" value="1"/>
</dbReference>
<dbReference type="KEGG" id="mnh:FG904_02220"/>
<evidence type="ECO:0000256" key="12">
    <source>
        <dbReference type="RuleBase" id="RU000439"/>
    </source>
</evidence>
<proteinExistence type="inferred from homology"/>
<evidence type="ECO:0000256" key="3">
    <source>
        <dbReference type="ARBA" id="ARBA00023002"/>
    </source>
</evidence>
<feature type="binding site" evidence="10">
    <location>
        <position position="148"/>
    </location>
    <ligand>
        <name>NAD(+)</name>
        <dbReference type="ChEBI" id="CHEBI:57540"/>
    </ligand>
</feature>
<keyword evidence="4 10" id="KW-0520">NAD</keyword>
<evidence type="ECO:0000259" key="13">
    <source>
        <dbReference type="Pfam" id="PF01210"/>
    </source>
</evidence>
<keyword evidence="3 11" id="KW-0560">Oxidoreductase</keyword>
<dbReference type="InterPro" id="IPR008927">
    <property type="entry name" value="6-PGluconate_DH-like_C_sf"/>
</dbReference>
<dbReference type="GO" id="GO:0005829">
    <property type="term" value="C:cytosol"/>
    <property type="evidence" value="ECO:0007669"/>
    <property type="project" value="TreeGrafter"/>
</dbReference>
<sequence length="336" mass="37237">MNKNLNQRKFGVLGTGAFGSALANVLSKNNHSVLMYGINETEISDINNGLNTKYFGQVPFVNAFNLKATNNLKTFLDNVDIVILAVPSVVVESLLNQVCDILKDRQIDLINLSKGLEPKTKMFFSQYITLNYSKNIRNFASIMGPSFAKEVFSQNLTMVNIVGKNIDFNSEISGFFNNDTFIVKPYNDILGAELFSALKNVLAIGTGICSELYPGENSHAGLLTTGISEIFNIYKSMYPDGENTIGYHFSSVGDIFLTCSSKSSRNFSLGVNIAKFGIDKALEMQSLTVEGYDTAKTLVKLLDEYNIQNAPLMRNITEILFNNKDPKKIIDMIQNN</sequence>
<keyword evidence="7" id="KW-1208">Phospholipid metabolism</keyword>
<dbReference type="PANTHER" id="PTHR11728">
    <property type="entry name" value="GLYCEROL-3-PHOSPHATE DEHYDROGENASE"/>
    <property type="match status" value="1"/>
</dbReference>
<dbReference type="AlphaFoldDB" id="A0A5B7XW50"/>
<dbReference type="GO" id="GO:0008654">
    <property type="term" value="P:phospholipid biosynthetic process"/>
    <property type="evidence" value="ECO:0007669"/>
    <property type="project" value="UniProtKB-KW"/>
</dbReference>
<feature type="binding site" evidence="10">
    <location>
        <position position="265"/>
    </location>
    <ligand>
        <name>NAD(+)</name>
        <dbReference type="ChEBI" id="CHEBI:57540"/>
    </ligand>
</feature>
<feature type="binding site" evidence="9">
    <location>
        <position position="114"/>
    </location>
    <ligand>
        <name>substrate</name>
    </ligand>
</feature>
<dbReference type="Gene3D" id="3.40.50.720">
    <property type="entry name" value="NAD(P)-binding Rossmann-like Domain"/>
    <property type="match status" value="1"/>
</dbReference>
<evidence type="ECO:0000256" key="5">
    <source>
        <dbReference type="ARBA" id="ARBA00023098"/>
    </source>
</evidence>
<reference evidence="15 16" key="1">
    <citation type="submission" date="2019-06" db="EMBL/GenBank/DDBJ databases">
        <title>Mycoplasma sp. 2F1A isolated from ostrich.</title>
        <authorList>
            <person name="Spergser J."/>
        </authorList>
    </citation>
    <scope>NUCLEOTIDE SEQUENCE [LARGE SCALE GENOMIC DNA]</scope>
    <source>
        <strain evidence="15 16">2F1A</strain>
    </source>
</reference>
<dbReference type="InterPro" id="IPR011128">
    <property type="entry name" value="G3P_DH_NAD-dep_N"/>
</dbReference>
<dbReference type="GO" id="GO:0005975">
    <property type="term" value="P:carbohydrate metabolic process"/>
    <property type="evidence" value="ECO:0007669"/>
    <property type="project" value="InterPro"/>
</dbReference>
<evidence type="ECO:0000256" key="6">
    <source>
        <dbReference type="ARBA" id="ARBA00023209"/>
    </source>
</evidence>
<dbReference type="Proteomes" id="UP000305457">
    <property type="component" value="Chromosome"/>
</dbReference>
<dbReference type="EMBL" id="CP040825">
    <property type="protein sequence ID" value="QCZ36810.1"/>
    <property type="molecule type" value="Genomic_DNA"/>
</dbReference>
<dbReference type="InterPro" id="IPR013328">
    <property type="entry name" value="6PGD_dom2"/>
</dbReference>
<dbReference type="GO" id="GO:0051287">
    <property type="term" value="F:NAD binding"/>
    <property type="evidence" value="ECO:0007669"/>
    <property type="project" value="InterPro"/>
</dbReference>
<comment type="catalytic activity">
    <reaction evidence="12">
        <text>sn-glycerol 3-phosphate + NADP(+) = dihydroxyacetone phosphate + NADPH + H(+)</text>
        <dbReference type="Rhea" id="RHEA:11096"/>
        <dbReference type="ChEBI" id="CHEBI:15378"/>
        <dbReference type="ChEBI" id="CHEBI:57597"/>
        <dbReference type="ChEBI" id="CHEBI:57642"/>
        <dbReference type="ChEBI" id="CHEBI:57783"/>
        <dbReference type="ChEBI" id="CHEBI:58349"/>
        <dbReference type="EC" id="1.1.1.94"/>
    </reaction>
</comment>
<dbReference type="RefSeq" id="WP_139592292.1">
    <property type="nucleotide sequence ID" value="NZ_CP040825.1"/>
</dbReference>
<comment type="similarity">
    <text evidence="1 11">Belongs to the NAD-dependent glycerol-3-phosphate dehydrogenase family.</text>
</comment>
<dbReference type="GO" id="GO:0141153">
    <property type="term" value="F:glycerol-3-phosphate dehydrogenase (NADP+) activity"/>
    <property type="evidence" value="ECO:0007669"/>
    <property type="project" value="RHEA"/>
</dbReference>
<keyword evidence="6" id="KW-0594">Phospholipid biosynthesis</keyword>
<evidence type="ECO:0000256" key="8">
    <source>
        <dbReference type="PIRSR" id="PIRSR000114-1"/>
    </source>
</evidence>
<accession>A0A5B7XW50</accession>
<keyword evidence="5" id="KW-0443">Lipid metabolism</keyword>
<evidence type="ECO:0000313" key="16">
    <source>
        <dbReference type="Proteomes" id="UP000305457"/>
    </source>
</evidence>
<protein>
    <recommendedName>
        <fullName evidence="12">Glycerol-3-phosphate dehydrogenase</fullName>
        <ecNumber evidence="12">1.1.1.94</ecNumber>
    </recommendedName>
</protein>
<feature type="domain" description="Glycerol-3-phosphate dehydrogenase NAD-dependent C-terminal" evidence="14">
    <location>
        <begin position="188"/>
        <end position="330"/>
    </location>
</feature>
<feature type="domain" description="Glycerol-3-phosphate dehydrogenase NAD-dependent N-terminal" evidence="13">
    <location>
        <begin position="11"/>
        <end position="165"/>
    </location>
</feature>
<dbReference type="InterPro" id="IPR006168">
    <property type="entry name" value="G3P_DH_NAD-dep"/>
</dbReference>
<dbReference type="SUPFAM" id="SSF48179">
    <property type="entry name" value="6-phosphogluconate dehydrogenase C-terminal domain-like"/>
    <property type="match status" value="1"/>
</dbReference>
<feature type="binding site" evidence="10">
    <location>
        <begin position="14"/>
        <end position="19"/>
    </location>
    <ligand>
        <name>NAD(+)</name>
        <dbReference type="ChEBI" id="CHEBI:57540"/>
    </ligand>
</feature>
<evidence type="ECO:0000256" key="9">
    <source>
        <dbReference type="PIRSR" id="PIRSR000114-2"/>
    </source>
</evidence>
<dbReference type="GO" id="GO:0046168">
    <property type="term" value="P:glycerol-3-phosphate catabolic process"/>
    <property type="evidence" value="ECO:0007669"/>
    <property type="project" value="InterPro"/>
</dbReference>
<evidence type="ECO:0000256" key="2">
    <source>
        <dbReference type="ARBA" id="ARBA00022516"/>
    </source>
</evidence>
<dbReference type="Pfam" id="PF01210">
    <property type="entry name" value="NAD_Gly3P_dh_N"/>
    <property type="match status" value="1"/>
</dbReference>
<evidence type="ECO:0000256" key="7">
    <source>
        <dbReference type="ARBA" id="ARBA00023264"/>
    </source>
</evidence>
<evidence type="ECO:0000256" key="1">
    <source>
        <dbReference type="ARBA" id="ARBA00011009"/>
    </source>
</evidence>
<dbReference type="InterPro" id="IPR006109">
    <property type="entry name" value="G3P_DH_NAD-dep_C"/>
</dbReference>
<dbReference type="EC" id="1.1.1.94" evidence="12"/>
<dbReference type="SUPFAM" id="SSF51735">
    <property type="entry name" value="NAD(P)-binding Rossmann-fold domains"/>
    <property type="match status" value="1"/>
</dbReference>
<evidence type="ECO:0000313" key="15">
    <source>
        <dbReference type="EMBL" id="QCZ36810.1"/>
    </source>
</evidence>
<feature type="binding site" evidence="9">
    <location>
        <begin position="265"/>
        <end position="266"/>
    </location>
    <ligand>
        <name>substrate</name>
    </ligand>
</feature>